<organism evidence="1 2">
    <name type="scientific">Achromobacter ruhlandii</name>
    <dbReference type="NCBI Taxonomy" id="72557"/>
    <lineage>
        <taxon>Bacteria</taxon>
        <taxon>Pseudomonadati</taxon>
        <taxon>Pseudomonadota</taxon>
        <taxon>Betaproteobacteria</taxon>
        <taxon>Burkholderiales</taxon>
        <taxon>Alcaligenaceae</taxon>
        <taxon>Achromobacter</taxon>
    </lineage>
</organism>
<sequence>MAEASSVAAGLAGTSAPANLTLTNTGALDASLSTANGDISATATGSLSASATAAGSNRTIALTSQHGDVEIGIVNAGAASGTVILSAAEGSLLGLDNSLTANSLDLTSKTGIGTQADHFTTSARNLKANVLGSGDIYVDASGPLTLGRVATADGNIGIASAGNLASTVGLSAGNGGNVALASTAGNVTVSHDIASADAHDLSVSGAAIAMAAANTSGSQTYTGNVTLNGDLTGSAIGITGNATLAGGTRTLTANGANGGVALSGTLNGGAQQAVIVAGDGDVTLGGNASNLASLTITGNNSGLRQVATTGAQQYNGATTLRGAYTTANGAFGVDGATTLASTVSVTTGSGAVAFTCALSGANALTVTSSGTTTYGGAVDIASLNQAGTGGTAINGGSVTTSGTQTYVGHVTLGDDAVLTGTTVTLANGADGAHALEIDGTALLTGAIGATTKLASLTLDGAATLNAGSIATTGNQHYKGPVTLVRDHTLSATTGGVAFDGALDGTHDLHVVSTAGGDVSFDAVGSATQRLGSLTVGTAGTTAFNGPVYDASVPTDDPGARTVRGR</sequence>
<evidence type="ECO:0000313" key="2">
    <source>
        <dbReference type="Proteomes" id="UP000542405"/>
    </source>
</evidence>
<accession>A0A848NKC1</accession>
<proteinExistence type="predicted"/>
<name>A0A848NKC1_9BURK</name>
<dbReference type="AlphaFoldDB" id="A0A848NKC1"/>
<feature type="non-terminal residue" evidence="1">
    <location>
        <position position="565"/>
    </location>
</feature>
<gene>
    <name evidence="1" type="ORF">HGQ98_30375</name>
</gene>
<comment type="caution">
    <text evidence="1">The sequence shown here is derived from an EMBL/GenBank/DDBJ whole genome shotgun (WGS) entry which is preliminary data.</text>
</comment>
<dbReference type="EMBL" id="JABBZE010000758">
    <property type="protein sequence ID" value="NMU93639.1"/>
    <property type="molecule type" value="Genomic_DNA"/>
</dbReference>
<dbReference type="RefSeq" id="WP_429861175.1">
    <property type="nucleotide sequence ID" value="NZ_JABBZE010000758.1"/>
</dbReference>
<dbReference type="Proteomes" id="UP000542405">
    <property type="component" value="Unassembled WGS sequence"/>
</dbReference>
<protein>
    <submittedName>
        <fullName evidence="1">Uncharacterized protein</fullName>
    </submittedName>
</protein>
<reference evidence="1 2" key="1">
    <citation type="submission" date="2020-04" db="EMBL/GenBank/DDBJ databases">
        <title>Achromobacter ruhlandii genome sequencing and assembly.</title>
        <authorList>
            <person name="Martins R.C.R."/>
            <person name="Perdigao-Neto L.V."/>
            <person name="Levin A.S.S."/>
            <person name="Costa S.F."/>
        </authorList>
    </citation>
    <scope>NUCLEOTIDE SEQUENCE [LARGE SCALE GENOMIC DNA]</scope>
    <source>
        <strain evidence="1 2">9035ralo</strain>
    </source>
</reference>
<evidence type="ECO:0000313" key="1">
    <source>
        <dbReference type="EMBL" id="NMU93639.1"/>
    </source>
</evidence>